<dbReference type="Proteomes" id="UP001221898">
    <property type="component" value="Unassembled WGS sequence"/>
</dbReference>
<dbReference type="PROSITE" id="PS51419">
    <property type="entry name" value="RAB"/>
    <property type="match status" value="1"/>
</dbReference>
<protein>
    <recommendedName>
        <fullName evidence="6">Ras-related protein Rab</fullName>
    </recommendedName>
</protein>
<dbReference type="SUPFAM" id="SSF52540">
    <property type="entry name" value="P-loop containing nucleoside triphosphate hydrolases"/>
    <property type="match status" value="1"/>
</dbReference>
<dbReference type="InterPro" id="IPR001806">
    <property type="entry name" value="Small_GTPase"/>
</dbReference>
<dbReference type="GO" id="GO:0005770">
    <property type="term" value="C:late endosome"/>
    <property type="evidence" value="ECO:0007669"/>
    <property type="project" value="TreeGrafter"/>
</dbReference>
<dbReference type="GO" id="GO:0090385">
    <property type="term" value="P:phagosome-lysosome fusion"/>
    <property type="evidence" value="ECO:0007669"/>
    <property type="project" value="TreeGrafter"/>
</dbReference>
<evidence type="ECO:0000313" key="5">
    <source>
        <dbReference type="Proteomes" id="UP001221898"/>
    </source>
</evidence>
<dbReference type="GO" id="GO:0005764">
    <property type="term" value="C:lysosome"/>
    <property type="evidence" value="ECO:0007669"/>
    <property type="project" value="TreeGrafter"/>
</dbReference>
<evidence type="ECO:0000313" key="4">
    <source>
        <dbReference type="EMBL" id="KAJ8399427.1"/>
    </source>
</evidence>
<dbReference type="EMBL" id="JAINUG010000083">
    <property type="protein sequence ID" value="KAJ8399427.1"/>
    <property type="molecule type" value="Genomic_DNA"/>
</dbReference>
<dbReference type="GO" id="GO:0003924">
    <property type="term" value="F:GTPase activity"/>
    <property type="evidence" value="ECO:0007669"/>
    <property type="project" value="InterPro"/>
</dbReference>
<accession>A0AAD7SBS8</accession>
<evidence type="ECO:0000256" key="2">
    <source>
        <dbReference type="ARBA" id="ARBA00022741"/>
    </source>
</evidence>
<organism evidence="4 5">
    <name type="scientific">Aldrovandia affinis</name>
    <dbReference type="NCBI Taxonomy" id="143900"/>
    <lineage>
        <taxon>Eukaryota</taxon>
        <taxon>Metazoa</taxon>
        <taxon>Chordata</taxon>
        <taxon>Craniata</taxon>
        <taxon>Vertebrata</taxon>
        <taxon>Euteleostomi</taxon>
        <taxon>Actinopterygii</taxon>
        <taxon>Neopterygii</taxon>
        <taxon>Teleostei</taxon>
        <taxon>Notacanthiformes</taxon>
        <taxon>Halosauridae</taxon>
        <taxon>Aldrovandia</taxon>
    </lineage>
</organism>
<dbReference type="GO" id="GO:0008333">
    <property type="term" value="P:endosome to lysosome transport"/>
    <property type="evidence" value="ECO:0007669"/>
    <property type="project" value="TreeGrafter"/>
</dbReference>
<evidence type="ECO:0000256" key="1">
    <source>
        <dbReference type="ARBA" id="ARBA00006270"/>
    </source>
</evidence>
<keyword evidence="3" id="KW-0342">GTP-binding</keyword>
<comment type="caution">
    <text evidence="4">The sequence shown here is derived from an EMBL/GenBank/DDBJ whole genome shotgun (WGS) entry which is preliminary data.</text>
</comment>
<dbReference type="SMART" id="SM00175">
    <property type="entry name" value="RAB"/>
    <property type="match status" value="1"/>
</dbReference>
<keyword evidence="2" id="KW-0547">Nucleotide-binding</keyword>
<dbReference type="PANTHER" id="PTHR47981">
    <property type="entry name" value="RAB FAMILY"/>
    <property type="match status" value="1"/>
</dbReference>
<dbReference type="AlphaFoldDB" id="A0AAD7SBS8"/>
<comment type="similarity">
    <text evidence="1">Belongs to the small GTPase superfamily. Rab family.</text>
</comment>
<dbReference type="Gene3D" id="3.40.50.300">
    <property type="entry name" value="P-loop containing nucleotide triphosphate hydrolases"/>
    <property type="match status" value="1"/>
</dbReference>
<dbReference type="GO" id="GO:0005525">
    <property type="term" value="F:GTP binding"/>
    <property type="evidence" value="ECO:0007669"/>
    <property type="project" value="UniProtKB-KW"/>
</dbReference>
<proteinExistence type="inferred from homology"/>
<name>A0AAD7SBS8_9TELE</name>
<dbReference type="GO" id="GO:0045335">
    <property type="term" value="C:phagocytic vesicle"/>
    <property type="evidence" value="ECO:0007669"/>
    <property type="project" value="TreeGrafter"/>
</dbReference>
<gene>
    <name evidence="4" type="ORF">AAFF_G00411390</name>
</gene>
<keyword evidence="5" id="KW-1185">Reference proteome</keyword>
<evidence type="ECO:0000256" key="3">
    <source>
        <dbReference type="ARBA" id="ARBA00023134"/>
    </source>
</evidence>
<dbReference type="PANTHER" id="PTHR47981:SF39">
    <property type="entry name" value="RAS-RELATED PROTEIN RAB"/>
    <property type="match status" value="1"/>
</dbReference>
<reference evidence="4" key="1">
    <citation type="journal article" date="2023" name="Science">
        <title>Genome structures resolve the early diversification of teleost fishes.</title>
        <authorList>
            <person name="Parey E."/>
            <person name="Louis A."/>
            <person name="Montfort J."/>
            <person name="Bouchez O."/>
            <person name="Roques C."/>
            <person name="Iampietro C."/>
            <person name="Lluch J."/>
            <person name="Castinel A."/>
            <person name="Donnadieu C."/>
            <person name="Desvignes T."/>
            <person name="Floi Bucao C."/>
            <person name="Jouanno E."/>
            <person name="Wen M."/>
            <person name="Mejri S."/>
            <person name="Dirks R."/>
            <person name="Jansen H."/>
            <person name="Henkel C."/>
            <person name="Chen W.J."/>
            <person name="Zahm M."/>
            <person name="Cabau C."/>
            <person name="Klopp C."/>
            <person name="Thompson A.W."/>
            <person name="Robinson-Rechavi M."/>
            <person name="Braasch I."/>
            <person name="Lecointre G."/>
            <person name="Bobe J."/>
            <person name="Postlethwait J.H."/>
            <person name="Berthelot C."/>
            <person name="Roest Crollius H."/>
            <person name="Guiguen Y."/>
        </authorList>
    </citation>
    <scope>NUCLEOTIDE SEQUENCE</scope>
    <source>
        <strain evidence="4">NC1722</strain>
    </source>
</reference>
<dbReference type="Pfam" id="PF00071">
    <property type="entry name" value="Ras"/>
    <property type="match status" value="1"/>
</dbReference>
<evidence type="ECO:0008006" key="6">
    <source>
        <dbReference type="Google" id="ProtNLM"/>
    </source>
</evidence>
<dbReference type="InterPro" id="IPR027417">
    <property type="entry name" value="P-loop_NTPase"/>
</dbReference>
<sequence>MLRVFYKGAVGAFIMFDLTRSCTFEAVSKWKQDLDCNVKLPDGCPIPTVLLANKCDQKNGDTIDISLLDRFCKEAGFLGWFHTSAKENVNVDTAGHFLVESILGNVREQQLEERESDVIKLDQTPAVAKSHAQCC</sequence>